<dbReference type="Proteomes" id="UP000251075">
    <property type="component" value="Unassembled WGS sequence"/>
</dbReference>
<evidence type="ECO:0000313" key="2">
    <source>
        <dbReference type="Proteomes" id="UP000251075"/>
    </source>
</evidence>
<dbReference type="OrthoDB" id="7172915at2"/>
<dbReference type="EMBL" id="PGTO01000022">
    <property type="protein sequence ID" value="RAU20468.1"/>
    <property type="molecule type" value="Genomic_DNA"/>
</dbReference>
<dbReference type="InterPro" id="IPR026350">
    <property type="entry name" value="GxxExxY"/>
</dbReference>
<protein>
    <submittedName>
        <fullName evidence="1">GxxExxY protein</fullName>
    </submittedName>
</protein>
<evidence type="ECO:0000313" key="1">
    <source>
        <dbReference type="EMBL" id="RAU20468.1"/>
    </source>
</evidence>
<reference evidence="1 2" key="1">
    <citation type="submission" date="2017-11" db="EMBL/GenBank/DDBJ databases">
        <title>Draft genome sequence of magnetotactic bacterium Magnetospirillum kuznetsovii LBB-42.</title>
        <authorList>
            <person name="Grouzdev D.S."/>
            <person name="Rysina M.S."/>
            <person name="Baslerov R.V."/>
            <person name="Koziaeva V."/>
        </authorList>
    </citation>
    <scope>NUCLEOTIDE SEQUENCE [LARGE SCALE GENOMIC DNA]</scope>
    <source>
        <strain evidence="1 2">LBB-42</strain>
    </source>
</reference>
<comment type="caution">
    <text evidence="1">The sequence shown here is derived from an EMBL/GenBank/DDBJ whole genome shotgun (WGS) entry which is preliminary data.</text>
</comment>
<keyword evidence="2" id="KW-1185">Reference proteome</keyword>
<organism evidence="1 2">
    <name type="scientific">Paramagnetospirillum kuznetsovii</name>
    <dbReference type="NCBI Taxonomy" id="2053833"/>
    <lineage>
        <taxon>Bacteria</taxon>
        <taxon>Pseudomonadati</taxon>
        <taxon>Pseudomonadota</taxon>
        <taxon>Alphaproteobacteria</taxon>
        <taxon>Rhodospirillales</taxon>
        <taxon>Magnetospirillaceae</taxon>
        <taxon>Paramagnetospirillum</taxon>
    </lineage>
</organism>
<dbReference type="AlphaFoldDB" id="A0A364NTR5"/>
<dbReference type="NCBIfam" id="TIGR04256">
    <property type="entry name" value="GxxExxY"/>
    <property type="match status" value="1"/>
</dbReference>
<sequence>MNTNRPSGGEGLSPEVEAVTKTVIGAAFEVSNVLGAGFLEVLYRRAMVKELRLRGLEAEEEVRFTVHYKGDDIGTYVADLVVDGCVVVELKALDSLTGAHSAQVLNYLRASGLKVGMLFNFGRPRLEMKRLLL</sequence>
<name>A0A364NTR5_9PROT</name>
<proteinExistence type="predicted"/>
<accession>A0A364NTR5</accession>
<dbReference type="RefSeq" id="WP_112147013.1">
    <property type="nucleotide sequence ID" value="NZ_PGTO01000022.1"/>
</dbReference>
<gene>
    <name evidence="1" type="ORF">CU669_18160</name>
</gene>
<dbReference type="Pfam" id="PF13366">
    <property type="entry name" value="PDDEXK_3"/>
    <property type="match status" value="1"/>
</dbReference>